<feature type="region of interest" description="Disordered" evidence="1">
    <location>
        <begin position="1964"/>
        <end position="2051"/>
    </location>
</feature>
<accession>A0ABQ8UQE4</accession>
<feature type="region of interest" description="Disordered" evidence="1">
    <location>
        <begin position="1665"/>
        <end position="1692"/>
    </location>
</feature>
<evidence type="ECO:0000313" key="3">
    <source>
        <dbReference type="Proteomes" id="UP001141327"/>
    </source>
</evidence>
<feature type="compositionally biased region" description="Low complexity" evidence="1">
    <location>
        <begin position="2487"/>
        <end position="2498"/>
    </location>
</feature>
<feature type="region of interest" description="Disordered" evidence="1">
    <location>
        <begin position="294"/>
        <end position="313"/>
    </location>
</feature>
<feature type="compositionally biased region" description="Low complexity" evidence="1">
    <location>
        <begin position="2157"/>
        <end position="2166"/>
    </location>
</feature>
<feature type="region of interest" description="Disordered" evidence="1">
    <location>
        <begin position="2313"/>
        <end position="2558"/>
    </location>
</feature>
<evidence type="ECO:0000256" key="1">
    <source>
        <dbReference type="SAM" id="MobiDB-lite"/>
    </source>
</evidence>
<feature type="compositionally biased region" description="Pro residues" evidence="1">
    <location>
        <begin position="462"/>
        <end position="474"/>
    </location>
</feature>
<keyword evidence="3" id="KW-1185">Reference proteome</keyword>
<sequence>MFMIGWPTREVQGRLPGKRVAKRVALISLDPRDPEQGPLTNANIPHPQPLPPLRHRAELDLLSRVVAIYLLERQVASLSGELSFLASLLCLDPFLIAQESGNAAMDGNTPPSSLFEGPRPALELISTGHEAAFFAARVFEEAHPLVTGLGSTVLEALASNARIHDQSHLSLRIQRLLEKARHGVREPTPAPPERPAVNPEANSPDPAARTPSSVCAFIPFSRDLDSRRERRSDVETVLLNNRGRCSAHISHRSWAFLSPSLYAYVLRERTERTRDAFYHLVRLAAERHSGTVLRSTSSFGGAPPARGDGQEGSEWNDLAMEARSLVGQVESPNTSWFASLFVEQVLHVALQAGGFDPPAAATAAADPHRLQALQLRLSLASPAPVGPVPFAPQVTISDIAPSGILGPTNRGRVPIALDGAAFPPLGGSRHASPPASHGSAATPKSTPPKSQWGRPRRVTPTPINPGPAPLPSCPDPTSSSDPTTTPTRPQQRRLLGPLSTATGSAELRPVVQPSTVDLVPGSPEDRQTGCAFPLQGPPTQSPSSPRRQTPDQRSSPTSPLARIVGGGNSPVCNGILATPPSQSRTLPGLTWQRAGSPPGPVFQTPRRRAGPGVGGDLPAFLKCPASLPLGLAGAESFYYRFVWATDAHRFLSQLQGVMADRLTALTLFGLPPPHRLAAMKAPPSAGDSPIPDSVSSLPILVCAEGVLVAPRLLLHTADAADDLTDRLLKLKSIAGLLGFIWSLGLPSEVPLAQTTDARRESLNSSAPATPDLCSTPPFPLLLFDHILVALQMHRLVLCIPWLCSFLKAALRGRPAVYHDTHCAPDIEALLELLNNLYYMPALQPTHPDFGESALFVLSELEDCFRALEIVPHPPQPVLAGAARGCSPPQGDSPSGSHVVEGVVIPSGNSCQGTPMGRVYGTLLLANFLGPLDTKVGLLSSTRFAQHCAPLCRSIRAMVLAANARETLALVHPSAPTRRVRPTAQSRPSPIVVPPSVHDRLQEQLRGSFVNQYPRLDAISRIAADTLASTAAEEISVGALLLPILQEKLGGLSVAELEQLATEGLQQGLEERLTVQVEARLEQAISSGAAAALGTRPQMALSSLAPSGTDEQIIKIMGAITGQRAMQAVRFALWSKASARVVPEIRVQVLKFLKEPTTFTPAPPEGPQLSQQPPISADPGISKASSSQAEDEQNLLTTVDELLTVPQVVLMAQRAAAFCSAEEGLPLFVQVGIQFQRLARTISTSADLIPLSSSLEGILLHSATRRADTFLELSPSQLVSVVSSSWADFPPATPPIAVLVGGAFALIRRYVSLRPEAFGITEHVAQPMTNIVGSTLPSATPFELRKLQTRWPCLFLGEELESAELFELLWRRGDQKKVFLAHKVKSDIVALFISPSTSPPDGADPDVSVSIVEYLDRAGLEHLLFQRVKVSGLLQSFIDPAGEYNSLVRATWSPQMCMVEKRTNRHKLEEAHIPAHIRAVTFDGPEHQSELVPLTSLMLSSRVERLCRAIAAHVASVSWAETPVRSFVLNFKVGRAGHARSRSRDLSRSPSHVDKHNRIWLLWASSFAMATRVWYPSIPPCPSSASDLMPLFHRAEMGGSGPIPRLVALLLHTALRPVLASSDGRAPSSLRTVLAPSVCPQTLAPVLMSVERPLSFALPPAARRALPLGGGSEPDSSRGAPSSRSSGRAVELPTPAEAALATAVALSATPNGFCMRNPTLAADLSFGTRDESGADPAALAIPKGHTQNGPAKRHGHRHRHGQCPDPDEPDLSSRCEVTYKMIILRYLQEVRAATPASRAVEGSSYLPFLLEPITKRLKAAQGTPGESPDATASHSSPPPPRSRPSSATSMHHPAAPPITTVGVGQEGPLIASSVSARELAWTDMRTSLADLSLAAQKGLGRPPIASSGGRSRLASDQAAGTHPRAPGGPPVLLDARAGRDATLPVVQLPPGSSYVRVRPPSSVEALSATPGAAPTLRTPHRPAASTGVEGGGPWPAAGSADLRGSRDERDRGLGRRAVSFSEHDGGAGFYGGGEEGRLEDVQGAPDWLGAPAPENQVPPLLLKVHPHLSVPKYMRLRGDPSFLYSSLPVCPQCAIQFNECASEALLRQLHGAKTPPVLRQEHHTRLSGSCTRPEGGSLSMSTLRGSGPVPHLAASRRSGSVGPTATPGGPPRPAGAVMQPPRPAVASSAEGPAAASGKVASPRSSRPGQQPTPRSRCPAATAAAPPPARAQTVATSSGAGSVFELHGRPSPAMRPAPSPYADAPALPPQLPVFVVPEGVRRGGRLAPLRASEGAATHPATAPVGEGQDQVLLGASREGALASSSAHEDDPTHGGQGCQPPPNPPGQAAPSDRRPSFATILNPERLIEAAAAERSASSSRLAALAPTTAGGHPAEATLPAAGGRPQGDHPPGGSVREAGAATPDTAEAEGTSAGAYYDVTPDGPGPVLPILSGGPSEPTRPQRRSKDPRLTAALGAYGTRPFPPRRRASPVSRSRASTRTPHGHGHGPSSQEREEVAASSSAPHHQEDNEPRGSHDVEGDDDNKESTNTAEEIISNEPVV</sequence>
<evidence type="ECO:0000313" key="2">
    <source>
        <dbReference type="EMBL" id="KAJ4461382.1"/>
    </source>
</evidence>
<feature type="compositionally biased region" description="Low complexity" evidence="1">
    <location>
        <begin position="541"/>
        <end position="556"/>
    </location>
</feature>
<dbReference type="EMBL" id="JAPMOS010000008">
    <property type="protein sequence ID" value="KAJ4461382.1"/>
    <property type="molecule type" value="Genomic_DNA"/>
</dbReference>
<feature type="compositionally biased region" description="Low complexity" evidence="1">
    <location>
        <begin position="2366"/>
        <end position="2383"/>
    </location>
</feature>
<dbReference type="Proteomes" id="UP001141327">
    <property type="component" value="Unassembled WGS sequence"/>
</dbReference>
<protein>
    <submittedName>
        <fullName evidence="2">Uncharacterized protein</fullName>
    </submittedName>
</protein>
<dbReference type="PANTHER" id="PTHR28678:SF1">
    <property type="entry name" value="CODANIN-1"/>
    <property type="match status" value="1"/>
</dbReference>
<feature type="region of interest" description="Disordered" evidence="1">
    <location>
        <begin position="1817"/>
        <end position="1863"/>
    </location>
</feature>
<feature type="compositionally biased region" description="Basic and acidic residues" evidence="1">
    <location>
        <begin position="2002"/>
        <end position="2012"/>
    </location>
</feature>
<proteinExistence type="predicted"/>
<feature type="region of interest" description="Disordered" evidence="1">
    <location>
        <begin position="424"/>
        <end position="609"/>
    </location>
</feature>
<name>A0ABQ8UQE4_9EUKA</name>
<organism evidence="2 3">
    <name type="scientific">Paratrimastix pyriformis</name>
    <dbReference type="NCBI Taxonomy" id="342808"/>
    <lineage>
        <taxon>Eukaryota</taxon>
        <taxon>Metamonada</taxon>
        <taxon>Preaxostyla</taxon>
        <taxon>Paratrimastigidae</taxon>
        <taxon>Paratrimastix</taxon>
    </lineage>
</organism>
<feature type="compositionally biased region" description="Basic residues" evidence="1">
    <location>
        <begin position="1750"/>
        <end position="1760"/>
    </location>
</feature>
<gene>
    <name evidence="2" type="ORF">PAPYR_2444</name>
</gene>
<feature type="compositionally biased region" description="Basic and acidic residues" evidence="1">
    <location>
        <begin position="2522"/>
        <end position="2535"/>
    </location>
</feature>
<reference evidence="2" key="1">
    <citation type="journal article" date="2022" name="bioRxiv">
        <title>Genomics of Preaxostyla Flagellates Illuminates Evolutionary Transitions and the Path Towards Mitochondrial Loss.</title>
        <authorList>
            <person name="Novak L.V.F."/>
            <person name="Treitli S.C."/>
            <person name="Pyrih J."/>
            <person name="Halakuc P."/>
            <person name="Pipaliya S.V."/>
            <person name="Vacek V."/>
            <person name="Brzon O."/>
            <person name="Soukal P."/>
            <person name="Eme L."/>
            <person name="Dacks J.B."/>
            <person name="Karnkowska A."/>
            <person name="Elias M."/>
            <person name="Hampl V."/>
        </authorList>
    </citation>
    <scope>NUCLEOTIDE SEQUENCE</scope>
    <source>
        <strain evidence="2">RCP-MX</strain>
    </source>
</reference>
<feature type="region of interest" description="Disordered" evidence="1">
    <location>
        <begin position="1726"/>
        <end position="1771"/>
    </location>
</feature>
<feature type="region of interest" description="Disordered" evidence="1">
    <location>
        <begin position="1157"/>
        <end position="1189"/>
    </location>
</feature>
<feature type="region of interest" description="Disordered" evidence="1">
    <location>
        <begin position="31"/>
        <end position="50"/>
    </location>
</feature>
<comment type="caution">
    <text evidence="2">The sequence shown here is derived from an EMBL/GenBank/DDBJ whole genome shotgun (WGS) entry which is preliminary data.</text>
</comment>
<feature type="compositionally biased region" description="Low complexity" evidence="1">
    <location>
        <begin position="2183"/>
        <end position="2196"/>
    </location>
</feature>
<feature type="compositionally biased region" description="Low complexity" evidence="1">
    <location>
        <begin position="428"/>
        <end position="441"/>
    </location>
</feature>
<dbReference type="InterPro" id="IPR040031">
    <property type="entry name" value="Codanin-1"/>
</dbReference>
<feature type="region of interest" description="Disordered" evidence="1">
    <location>
        <begin position="1897"/>
        <end position="1934"/>
    </location>
</feature>
<feature type="compositionally biased region" description="Low complexity" evidence="1">
    <location>
        <begin position="475"/>
        <end position="487"/>
    </location>
</feature>
<feature type="compositionally biased region" description="Low complexity" evidence="1">
    <location>
        <begin position="1676"/>
        <end position="1692"/>
    </location>
</feature>
<dbReference type="PANTHER" id="PTHR28678">
    <property type="entry name" value="CODANIN-1"/>
    <property type="match status" value="1"/>
</dbReference>
<feature type="compositionally biased region" description="Low complexity" evidence="1">
    <location>
        <begin position="2210"/>
        <end position="2234"/>
    </location>
</feature>
<feature type="region of interest" description="Disordered" evidence="1">
    <location>
        <begin position="182"/>
        <end position="210"/>
    </location>
</feature>
<feature type="region of interest" description="Disordered" evidence="1">
    <location>
        <begin position="2115"/>
        <end position="2262"/>
    </location>
</feature>